<dbReference type="EnsemblPlants" id="OPUNC05G04600.1">
    <property type="protein sequence ID" value="OPUNC05G04600.1"/>
    <property type="gene ID" value="OPUNC05G04600"/>
</dbReference>
<keyword evidence="2" id="KW-1185">Reference proteome</keyword>
<protein>
    <submittedName>
        <fullName evidence="1">Uncharacterized protein</fullName>
    </submittedName>
</protein>
<dbReference type="PANTHER" id="PTHR33085:SF126">
    <property type="entry name" value="EXPRESSED PROTEIN"/>
    <property type="match status" value="1"/>
</dbReference>
<dbReference type="AlphaFoldDB" id="A0A0E0KZ33"/>
<reference evidence="1" key="2">
    <citation type="submission" date="2018-05" db="EMBL/GenBank/DDBJ databases">
        <title>OpunRS2 (Oryza punctata Reference Sequence Version 2).</title>
        <authorList>
            <person name="Zhang J."/>
            <person name="Kudrna D."/>
            <person name="Lee S."/>
            <person name="Talag J."/>
            <person name="Welchert J."/>
            <person name="Wing R.A."/>
        </authorList>
    </citation>
    <scope>NUCLEOTIDE SEQUENCE [LARGE SCALE GENOMIC DNA]</scope>
</reference>
<dbReference type="PANTHER" id="PTHR33085">
    <property type="entry name" value="OS12G0113100 PROTEIN-RELATED"/>
    <property type="match status" value="1"/>
</dbReference>
<dbReference type="HOGENOM" id="CLU_104376_0_0_1"/>
<evidence type="ECO:0000313" key="1">
    <source>
        <dbReference type="EnsemblPlants" id="OPUNC05G04600.1"/>
    </source>
</evidence>
<dbReference type="Gramene" id="OPUNC05G04600.1">
    <property type="protein sequence ID" value="OPUNC05G04600.1"/>
    <property type="gene ID" value="OPUNC05G04600"/>
</dbReference>
<dbReference type="Proteomes" id="UP000026962">
    <property type="component" value="Chromosome 5"/>
</dbReference>
<dbReference type="InterPro" id="IPR012871">
    <property type="entry name" value="DUF1668_ORYSA"/>
</dbReference>
<reference evidence="1" key="1">
    <citation type="submission" date="2015-04" db="UniProtKB">
        <authorList>
            <consortium name="EnsemblPlants"/>
        </authorList>
    </citation>
    <scope>IDENTIFICATION</scope>
</reference>
<name>A0A0E0KZ33_ORYPU</name>
<evidence type="ECO:0000313" key="2">
    <source>
        <dbReference type="Proteomes" id="UP000026962"/>
    </source>
</evidence>
<accession>A0A0E0KZ33</accession>
<proteinExistence type="predicted"/>
<dbReference type="Pfam" id="PF07893">
    <property type="entry name" value="DUF1668"/>
    <property type="match status" value="1"/>
</dbReference>
<sequence length="175" mass="19282">MRAPKRSPIAFTVSDDVYVMETALLEPLPMRTASKRSSIASRRDDGPARVAAHAVVGDSQIWVSTERHGTFSFDTVSGAWSKADNWRRAHPRAQPLVRLLPHDDGHLCASNLTATPPSLCRTWRYRPSLLPHKGWLAPVVSYLVLLGGGRLCIAELFEMTRVEVGGRSVGANNKK</sequence>
<organism evidence="1">
    <name type="scientific">Oryza punctata</name>
    <name type="common">Red rice</name>
    <dbReference type="NCBI Taxonomy" id="4537"/>
    <lineage>
        <taxon>Eukaryota</taxon>
        <taxon>Viridiplantae</taxon>
        <taxon>Streptophyta</taxon>
        <taxon>Embryophyta</taxon>
        <taxon>Tracheophyta</taxon>
        <taxon>Spermatophyta</taxon>
        <taxon>Magnoliopsida</taxon>
        <taxon>Liliopsida</taxon>
        <taxon>Poales</taxon>
        <taxon>Poaceae</taxon>
        <taxon>BOP clade</taxon>
        <taxon>Oryzoideae</taxon>
        <taxon>Oryzeae</taxon>
        <taxon>Oryzinae</taxon>
        <taxon>Oryza</taxon>
    </lineage>
</organism>